<dbReference type="GO" id="GO:0003755">
    <property type="term" value="F:peptidyl-prolyl cis-trans isomerase activity"/>
    <property type="evidence" value="ECO:0007669"/>
    <property type="project" value="UniProtKB-UniRule"/>
</dbReference>
<comment type="similarity">
    <text evidence="3">Belongs to the cyclophilin-type PPIase family.</text>
</comment>
<evidence type="ECO:0000313" key="6">
    <source>
        <dbReference type="EMBL" id="RCK80819.1"/>
    </source>
</evidence>
<evidence type="ECO:0000256" key="2">
    <source>
        <dbReference type="ARBA" id="ARBA00023235"/>
    </source>
</evidence>
<dbReference type="PANTHER" id="PTHR45625:SF4">
    <property type="entry name" value="PEPTIDYLPROLYL ISOMERASE DOMAIN AND WD REPEAT-CONTAINING PROTEIN 1"/>
    <property type="match status" value="1"/>
</dbReference>
<feature type="domain" description="PPIase cyclophilin-type" evidence="5">
    <location>
        <begin position="52"/>
        <end position="210"/>
    </location>
</feature>
<dbReference type="PANTHER" id="PTHR45625">
    <property type="entry name" value="PEPTIDYL-PROLYL CIS-TRANS ISOMERASE-RELATED"/>
    <property type="match status" value="1"/>
</dbReference>
<dbReference type="InterPro" id="IPR044666">
    <property type="entry name" value="Cyclophilin_A-like"/>
</dbReference>
<comment type="function">
    <text evidence="3">PPIases accelerate the folding of proteins. It catalyzes the cis-trans isomerization of proline imidic peptide bonds in oligopeptides.</text>
</comment>
<dbReference type="InterPro" id="IPR029000">
    <property type="entry name" value="Cyclophilin-like_dom_sf"/>
</dbReference>
<feature type="chain" id="PRO_5016483441" description="Peptidyl-prolyl cis-trans isomerase" evidence="3">
    <location>
        <begin position="24"/>
        <end position="213"/>
    </location>
</feature>
<dbReference type="CDD" id="cd00317">
    <property type="entry name" value="cyclophilin"/>
    <property type="match status" value="1"/>
</dbReference>
<dbReference type="Gene3D" id="2.40.100.10">
    <property type="entry name" value="Cyclophilin-like"/>
    <property type="match status" value="1"/>
</dbReference>
<dbReference type="AlphaFoldDB" id="A0A367ZSY6"/>
<comment type="catalytic activity">
    <reaction evidence="3">
        <text>[protein]-peptidylproline (omega=180) = [protein]-peptidylproline (omega=0)</text>
        <dbReference type="Rhea" id="RHEA:16237"/>
        <dbReference type="Rhea" id="RHEA-COMP:10747"/>
        <dbReference type="Rhea" id="RHEA-COMP:10748"/>
        <dbReference type="ChEBI" id="CHEBI:83833"/>
        <dbReference type="ChEBI" id="CHEBI:83834"/>
        <dbReference type="EC" id="5.2.1.8"/>
    </reaction>
</comment>
<keyword evidence="3" id="KW-0732">Signal</keyword>
<dbReference type="PROSITE" id="PS50072">
    <property type="entry name" value="CSA_PPIASE_2"/>
    <property type="match status" value="1"/>
</dbReference>
<feature type="region of interest" description="Disordered" evidence="4">
    <location>
        <begin position="189"/>
        <end position="213"/>
    </location>
</feature>
<name>A0A367ZSY6_9BACT</name>
<keyword evidence="1 3" id="KW-0697">Rotamase</keyword>
<evidence type="ECO:0000259" key="5">
    <source>
        <dbReference type="PROSITE" id="PS50072"/>
    </source>
</evidence>
<protein>
    <recommendedName>
        <fullName evidence="3">Peptidyl-prolyl cis-trans isomerase</fullName>
        <shortName evidence="3">PPIase</shortName>
        <ecNumber evidence="3">5.2.1.8</ecNumber>
    </recommendedName>
</protein>
<comment type="caution">
    <text evidence="6">The sequence shown here is derived from an EMBL/GenBank/DDBJ whole genome shotgun (WGS) entry which is preliminary data.</text>
</comment>
<accession>A0A367ZSY6</accession>
<dbReference type="Proteomes" id="UP000252355">
    <property type="component" value="Unassembled WGS sequence"/>
</dbReference>
<organism evidence="6 7">
    <name type="scientific">Candidatus Ozemobacter sibiricus</name>
    <dbReference type="NCBI Taxonomy" id="2268124"/>
    <lineage>
        <taxon>Bacteria</taxon>
        <taxon>Candidatus Ozemobacteria</taxon>
        <taxon>Candidatus Ozemobacterales</taxon>
        <taxon>Candidatus Ozemobacteraceae</taxon>
        <taxon>Candidatus Ozemobacter</taxon>
    </lineage>
</organism>
<sequence>MLMTKWWMVVGLVLFIAASAALAEEPAAMAPAPAAAKKSWASPPPMNIDSSKTYVATLHTSHGEIEIELFVKEAPRTVNNFVFLAREGFYDGTIFHRIIKDFMIQGGDPEGTGMGGPGYRFDDELPARHSYEPGIVAMANAGPNTQGSQFFICNGPGAKRLDSRPNYTQFGKVIKGMDVVQAISDVEVGPSPSGEISRPKNPPVIQKVTITEK</sequence>
<dbReference type="PROSITE" id="PS00170">
    <property type="entry name" value="CSA_PPIASE_1"/>
    <property type="match status" value="1"/>
</dbReference>
<reference evidence="6 7" key="1">
    <citation type="submission" date="2018-05" db="EMBL/GenBank/DDBJ databases">
        <title>A metagenomic window into the 2 km-deep terrestrial subsurface aquifer revealed taxonomically and functionally diverse microbial community comprising novel uncultured bacterial lineages.</title>
        <authorList>
            <person name="Kadnikov V.V."/>
            <person name="Mardanov A.V."/>
            <person name="Beletsky A.V."/>
            <person name="Banks D."/>
            <person name="Pimenov N.V."/>
            <person name="Frank Y.A."/>
            <person name="Karnachuk O.V."/>
            <person name="Ravin N.V."/>
        </authorList>
    </citation>
    <scope>NUCLEOTIDE SEQUENCE [LARGE SCALE GENOMIC DNA]</scope>
    <source>
        <strain evidence="6">BY5</strain>
    </source>
</reference>
<dbReference type="InterPro" id="IPR020892">
    <property type="entry name" value="Cyclophilin-type_PPIase_CS"/>
</dbReference>
<proteinExistence type="inferred from homology"/>
<dbReference type="GO" id="GO:0006457">
    <property type="term" value="P:protein folding"/>
    <property type="evidence" value="ECO:0007669"/>
    <property type="project" value="InterPro"/>
</dbReference>
<dbReference type="InterPro" id="IPR002130">
    <property type="entry name" value="Cyclophilin-type_PPIase_dom"/>
</dbReference>
<dbReference type="SUPFAM" id="SSF50891">
    <property type="entry name" value="Cyclophilin-like"/>
    <property type="match status" value="1"/>
</dbReference>
<dbReference type="PRINTS" id="PR00153">
    <property type="entry name" value="CSAPPISMRASE"/>
</dbReference>
<dbReference type="EC" id="5.2.1.8" evidence="3"/>
<evidence type="ECO:0000256" key="4">
    <source>
        <dbReference type="SAM" id="MobiDB-lite"/>
    </source>
</evidence>
<dbReference type="Pfam" id="PF00160">
    <property type="entry name" value="Pro_isomerase"/>
    <property type="match status" value="1"/>
</dbReference>
<dbReference type="EMBL" id="QOQW01000004">
    <property type="protein sequence ID" value="RCK80819.1"/>
    <property type="molecule type" value="Genomic_DNA"/>
</dbReference>
<evidence type="ECO:0000256" key="3">
    <source>
        <dbReference type="RuleBase" id="RU363019"/>
    </source>
</evidence>
<evidence type="ECO:0000313" key="7">
    <source>
        <dbReference type="Proteomes" id="UP000252355"/>
    </source>
</evidence>
<gene>
    <name evidence="6" type="ORF">OZSIB_2707</name>
</gene>
<feature type="signal peptide" evidence="3">
    <location>
        <begin position="1"/>
        <end position="23"/>
    </location>
</feature>
<evidence type="ECO:0000256" key="1">
    <source>
        <dbReference type="ARBA" id="ARBA00023110"/>
    </source>
</evidence>
<keyword evidence="2 3" id="KW-0413">Isomerase</keyword>